<dbReference type="SMART" id="SM00448">
    <property type="entry name" value="REC"/>
    <property type="match status" value="1"/>
</dbReference>
<protein>
    <submittedName>
        <fullName evidence="10">DNA-binding response OmpR family regulator</fullName>
    </submittedName>
</protein>
<accession>A0ABU0U2M9</accession>
<feature type="DNA-binding region" description="OmpR/PhoB-type" evidence="7">
    <location>
        <begin position="157"/>
        <end position="255"/>
    </location>
</feature>
<feature type="domain" description="OmpR/PhoB-type" evidence="9">
    <location>
        <begin position="157"/>
        <end position="255"/>
    </location>
</feature>
<dbReference type="CDD" id="cd00383">
    <property type="entry name" value="trans_reg_C"/>
    <property type="match status" value="1"/>
</dbReference>
<comment type="caution">
    <text evidence="10">The sequence shown here is derived from an EMBL/GenBank/DDBJ whole genome shotgun (WGS) entry which is preliminary data.</text>
</comment>
<evidence type="ECO:0000256" key="4">
    <source>
        <dbReference type="ARBA" id="ARBA00023125"/>
    </source>
</evidence>
<dbReference type="Gene3D" id="1.10.10.10">
    <property type="entry name" value="Winged helix-like DNA-binding domain superfamily/Winged helix DNA-binding domain"/>
    <property type="match status" value="1"/>
</dbReference>
<dbReference type="InterPro" id="IPR011006">
    <property type="entry name" value="CheY-like_superfamily"/>
</dbReference>
<dbReference type="SUPFAM" id="SSF52172">
    <property type="entry name" value="CheY-like"/>
    <property type="match status" value="1"/>
</dbReference>
<dbReference type="PANTHER" id="PTHR48111">
    <property type="entry name" value="REGULATOR OF RPOS"/>
    <property type="match status" value="1"/>
</dbReference>
<sequence length="257" mass="30019">MLLNGGIMKYLFDRMAKICLFLRKTIDGRMVDILLLEDDKVLSKEIRSFLLNQGFSCDQAFDGIEFLAKTHQKKYGFFLLDINVPKINGLEICKKIRRHDAFTPIIILSAYDDIDDKKEAFLRAADDYLVKPFVLDELLMRIYSLLRRQQHSDSSDTKTLIIDDLVIYPDEARVLRANEEINLTQKEFQLLLILAQAKGRTLSKQHISEEVWQNQFQTTQNTIEVYINFLRKKIDKNHPNKLIHTRPGFGYFLSADK</sequence>
<gene>
    <name evidence="10" type="ORF">QE382_001204</name>
</gene>
<dbReference type="InterPro" id="IPR039420">
    <property type="entry name" value="WalR-like"/>
</dbReference>
<evidence type="ECO:0000256" key="3">
    <source>
        <dbReference type="ARBA" id="ARBA00023015"/>
    </source>
</evidence>
<evidence type="ECO:0000256" key="5">
    <source>
        <dbReference type="ARBA" id="ARBA00023163"/>
    </source>
</evidence>
<dbReference type="Proteomes" id="UP001244640">
    <property type="component" value="Unassembled WGS sequence"/>
</dbReference>
<feature type="domain" description="Response regulatory" evidence="8">
    <location>
        <begin position="32"/>
        <end position="146"/>
    </location>
</feature>
<reference evidence="10 11" key="1">
    <citation type="submission" date="2023-07" db="EMBL/GenBank/DDBJ databases">
        <title>Functional and genomic diversity of the sorghum phyllosphere microbiome.</title>
        <authorList>
            <person name="Shade A."/>
        </authorList>
    </citation>
    <scope>NUCLEOTIDE SEQUENCE [LARGE SCALE GENOMIC DNA]</scope>
    <source>
        <strain evidence="10 11">SORGH_AS_0892</strain>
    </source>
</reference>
<dbReference type="InterPro" id="IPR001789">
    <property type="entry name" value="Sig_transdc_resp-reg_receiver"/>
</dbReference>
<dbReference type="InterPro" id="IPR001867">
    <property type="entry name" value="OmpR/PhoB-type_DNA-bd"/>
</dbReference>
<keyword evidence="11" id="KW-1185">Reference proteome</keyword>
<evidence type="ECO:0000256" key="2">
    <source>
        <dbReference type="ARBA" id="ARBA00023012"/>
    </source>
</evidence>
<dbReference type="PANTHER" id="PTHR48111:SF22">
    <property type="entry name" value="REGULATOR OF RPOS"/>
    <property type="match status" value="1"/>
</dbReference>
<keyword evidence="4 7" id="KW-0238">DNA-binding</keyword>
<dbReference type="SMART" id="SM00862">
    <property type="entry name" value="Trans_reg_C"/>
    <property type="match status" value="1"/>
</dbReference>
<evidence type="ECO:0000259" key="9">
    <source>
        <dbReference type="PROSITE" id="PS51755"/>
    </source>
</evidence>
<evidence type="ECO:0000256" key="1">
    <source>
        <dbReference type="ARBA" id="ARBA00022553"/>
    </source>
</evidence>
<keyword evidence="1 6" id="KW-0597">Phosphoprotein</keyword>
<dbReference type="PROSITE" id="PS50110">
    <property type="entry name" value="RESPONSE_REGULATORY"/>
    <property type="match status" value="1"/>
</dbReference>
<dbReference type="GO" id="GO:0003677">
    <property type="term" value="F:DNA binding"/>
    <property type="evidence" value="ECO:0007669"/>
    <property type="project" value="UniProtKB-KW"/>
</dbReference>
<dbReference type="InterPro" id="IPR036388">
    <property type="entry name" value="WH-like_DNA-bd_sf"/>
</dbReference>
<keyword evidence="5" id="KW-0804">Transcription</keyword>
<dbReference type="EMBL" id="JAUTBA010000001">
    <property type="protein sequence ID" value="MDQ1149220.1"/>
    <property type="molecule type" value="Genomic_DNA"/>
</dbReference>
<feature type="modified residue" description="4-aspartylphosphate" evidence="6">
    <location>
        <position position="81"/>
    </location>
</feature>
<dbReference type="Gene3D" id="3.40.50.2300">
    <property type="match status" value="1"/>
</dbReference>
<dbReference type="Pfam" id="PF00072">
    <property type="entry name" value="Response_reg"/>
    <property type="match status" value="1"/>
</dbReference>
<evidence type="ECO:0000259" key="8">
    <source>
        <dbReference type="PROSITE" id="PS50110"/>
    </source>
</evidence>
<evidence type="ECO:0000256" key="6">
    <source>
        <dbReference type="PROSITE-ProRule" id="PRU00169"/>
    </source>
</evidence>
<proteinExistence type="predicted"/>
<keyword evidence="2" id="KW-0902">Two-component regulatory system</keyword>
<organism evidence="10 11">
    <name type="scientific">Sphingobacterium zeae</name>
    <dbReference type="NCBI Taxonomy" id="1776859"/>
    <lineage>
        <taxon>Bacteria</taxon>
        <taxon>Pseudomonadati</taxon>
        <taxon>Bacteroidota</taxon>
        <taxon>Sphingobacteriia</taxon>
        <taxon>Sphingobacteriales</taxon>
        <taxon>Sphingobacteriaceae</taxon>
        <taxon>Sphingobacterium</taxon>
    </lineage>
</organism>
<evidence type="ECO:0000313" key="10">
    <source>
        <dbReference type="EMBL" id="MDQ1149220.1"/>
    </source>
</evidence>
<keyword evidence="3" id="KW-0805">Transcription regulation</keyword>
<evidence type="ECO:0000256" key="7">
    <source>
        <dbReference type="PROSITE-ProRule" id="PRU01091"/>
    </source>
</evidence>
<dbReference type="Pfam" id="PF00486">
    <property type="entry name" value="Trans_reg_C"/>
    <property type="match status" value="1"/>
</dbReference>
<dbReference type="PROSITE" id="PS51755">
    <property type="entry name" value="OMPR_PHOB"/>
    <property type="match status" value="1"/>
</dbReference>
<name>A0ABU0U2M9_9SPHI</name>
<evidence type="ECO:0000313" key="11">
    <source>
        <dbReference type="Proteomes" id="UP001244640"/>
    </source>
</evidence>